<feature type="transmembrane region" description="Helical" evidence="1">
    <location>
        <begin position="65"/>
        <end position="86"/>
    </location>
</feature>
<evidence type="ECO:0000256" key="1">
    <source>
        <dbReference type="SAM" id="Phobius"/>
    </source>
</evidence>
<accession>D0A679</accession>
<evidence type="ECO:0000313" key="3">
    <source>
        <dbReference type="Proteomes" id="UP000002316"/>
    </source>
</evidence>
<keyword evidence="1" id="KW-0812">Transmembrane</keyword>
<keyword evidence="1" id="KW-0472">Membrane</keyword>
<dbReference type="Proteomes" id="UP000002316">
    <property type="component" value="Chromosome 11"/>
</dbReference>
<gene>
    <name evidence="2" type="ORF">TbgDal_XI2970</name>
</gene>
<feature type="transmembrane region" description="Helical" evidence="1">
    <location>
        <begin position="6"/>
        <end position="26"/>
    </location>
</feature>
<name>D0A679_TRYB9</name>
<dbReference type="KEGG" id="tbg:TbgDal_XI2970"/>
<feature type="transmembrane region" description="Helical" evidence="1">
    <location>
        <begin position="33"/>
        <end position="59"/>
    </location>
</feature>
<sequence>MFVTFILVSVIALSHTGVFFCFFLFVGSYDSRFFLLFLSSIKLLFLHCFFFSVSGFFFFVRRPRLFSLLDVFTLFHPSFVFSPFSINSSRVWFRYGVPRSHIFIYIDVHSLSPSGLFVQKEKKGNFSFFFGPLSFLCYIYLFL</sequence>
<reference evidence="3" key="1">
    <citation type="journal article" date="2010" name="PLoS Negl. Trop. Dis.">
        <title>The genome sequence of Trypanosoma brucei gambiense, causative agent of chronic human african trypanosomiasis.</title>
        <authorList>
            <person name="Jackson A.P."/>
            <person name="Sanders M."/>
            <person name="Berry A."/>
            <person name="McQuillan J."/>
            <person name="Aslett M.A."/>
            <person name="Quail M.A."/>
            <person name="Chukualim B."/>
            <person name="Capewell P."/>
            <person name="MacLeod A."/>
            <person name="Melville S.E."/>
            <person name="Gibson W."/>
            <person name="Barry J.D."/>
            <person name="Berriman M."/>
            <person name="Hertz-Fowler C."/>
        </authorList>
    </citation>
    <scope>NUCLEOTIDE SEQUENCE [LARGE SCALE GENOMIC DNA]</scope>
    <source>
        <strain evidence="3">MHOM/CI/86/DAL972</strain>
    </source>
</reference>
<organism evidence="2 3">
    <name type="scientific">Trypanosoma brucei gambiense (strain MHOM/CI/86/DAL972)</name>
    <dbReference type="NCBI Taxonomy" id="679716"/>
    <lineage>
        <taxon>Eukaryota</taxon>
        <taxon>Discoba</taxon>
        <taxon>Euglenozoa</taxon>
        <taxon>Kinetoplastea</taxon>
        <taxon>Metakinetoplastina</taxon>
        <taxon>Trypanosomatida</taxon>
        <taxon>Trypanosomatidae</taxon>
        <taxon>Trypanosoma</taxon>
    </lineage>
</organism>
<dbReference type="GeneID" id="23867272"/>
<keyword evidence="1" id="KW-1133">Transmembrane helix</keyword>
<proteinExistence type="predicted"/>
<dbReference type="EMBL" id="FN554974">
    <property type="protein sequence ID" value="CBH17180.1"/>
    <property type="molecule type" value="Genomic_DNA"/>
</dbReference>
<feature type="transmembrane region" description="Helical" evidence="1">
    <location>
        <begin position="126"/>
        <end position="142"/>
    </location>
</feature>
<protein>
    <submittedName>
        <fullName evidence="2">Uncharacterized protein</fullName>
    </submittedName>
</protein>
<evidence type="ECO:0000313" key="2">
    <source>
        <dbReference type="EMBL" id="CBH17180.1"/>
    </source>
</evidence>
<dbReference type="RefSeq" id="XP_011779444.1">
    <property type="nucleotide sequence ID" value="XM_011781142.1"/>
</dbReference>
<dbReference type="AlphaFoldDB" id="D0A679"/>